<feature type="binding site" evidence="1">
    <location>
        <position position="272"/>
    </location>
    <ligand>
        <name>substrate</name>
    </ligand>
</feature>
<feature type="binding site" evidence="1">
    <location>
        <position position="56"/>
    </location>
    <ligand>
        <name>substrate</name>
    </ligand>
</feature>
<dbReference type="PIRSF" id="PIRSF005303">
    <property type="entry name" value="Thiam_monoph_kin"/>
    <property type="match status" value="1"/>
</dbReference>
<keyword evidence="1" id="KW-0067">ATP-binding</keyword>
<gene>
    <name evidence="1" type="primary">thiL</name>
    <name evidence="3" type="ORF">H0194_10655</name>
</gene>
<organism evidence="3 4">
    <name type="scientific">Corynebacterium incognita</name>
    <dbReference type="NCBI Taxonomy" id="2754725"/>
    <lineage>
        <taxon>Bacteria</taxon>
        <taxon>Bacillati</taxon>
        <taxon>Actinomycetota</taxon>
        <taxon>Actinomycetes</taxon>
        <taxon>Mycobacteriales</taxon>
        <taxon>Corynebacteriaceae</taxon>
        <taxon>Corynebacterium</taxon>
    </lineage>
</organism>
<keyword evidence="1" id="KW-0784">Thiamine biosynthesis</keyword>
<dbReference type="EMBL" id="CP059404">
    <property type="protein sequence ID" value="QNE90635.1"/>
    <property type="molecule type" value="Genomic_DNA"/>
</dbReference>
<feature type="binding site" evidence="1">
    <location>
        <position position="78"/>
    </location>
    <ligand>
        <name>Mg(2+)</name>
        <dbReference type="ChEBI" id="CHEBI:18420"/>
        <label>4</label>
    </ligand>
</feature>
<feature type="binding site" evidence="1">
    <location>
        <position position="49"/>
    </location>
    <ligand>
        <name>Mg(2+)</name>
        <dbReference type="ChEBI" id="CHEBI:18420"/>
        <label>1</label>
    </ligand>
</feature>
<comment type="similarity">
    <text evidence="1">Belongs to the thiamine-monophosphate kinase family.</text>
</comment>
<dbReference type="HAMAP" id="MF_02128">
    <property type="entry name" value="TMP_kinase"/>
    <property type="match status" value="1"/>
</dbReference>
<feature type="binding site" evidence="1">
    <location>
        <position position="78"/>
    </location>
    <ligand>
        <name>Mg(2+)</name>
        <dbReference type="ChEBI" id="CHEBI:18420"/>
        <label>2</label>
    </ligand>
</feature>
<name>A0A7G7CSR9_9CORY</name>
<feature type="binding site" evidence="1">
    <location>
        <position position="221"/>
    </location>
    <ligand>
        <name>ATP</name>
        <dbReference type="ChEBI" id="CHEBI:30616"/>
    </ligand>
</feature>
<feature type="binding site" evidence="1">
    <location>
        <position position="222"/>
    </location>
    <ligand>
        <name>Mg(2+)</name>
        <dbReference type="ChEBI" id="CHEBI:18420"/>
        <label>5</label>
    </ligand>
</feature>
<dbReference type="NCBIfam" id="TIGR01379">
    <property type="entry name" value="thiL"/>
    <property type="match status" value="1"/>
</dbReference>
<comment type="catalytic activity">
    <reaction evidence="1">
        <text>thiamine phosphate + ATP = thiamine diphosphate + ADP</text>
        <dbReference type="Rhea" id="RHEA:15913"/>
        <dbReference type="ChEBI" id="CHEBI:30616"/>
        <dbReference type="ChEBI" id="CHEBI:37575"/>
        <dbReference type="ChEBI" id="CHEBI:58937"/>
        <dbReference type="ChEBI" id="CHEBI:456216"/>
        <dbReference type="EC" id="2.7.4.16"/>
    </reaction>
</comment>
<dbReference type="Gene3D" id="3.90.650.10">
    <property type="entry name" value="PurM-like C-terminal domain"/>
    <property type="match status" value="1"/>
</dbReference>
<dbReference type="InterPro" id="IPR016188">
    <property type="entry name" value="PurM-like_N"/>
</dbReference>
<sequence>MDAAPTLEELGEHLVIQEIVAAAPSAINGDDAAVMYPAEPNTRTVATTDTLVEGRHFRREWSTPREVGHKAIVQNFADVEAMGARPLAALLSFAAPGDTPVGYVKEIASGIAERCKLYSAQLVGGDLTRADQLILTVTALGSLGGSRKPLTLDAARVGQRIVAHGKIGYSAAGLALLQHYGRAHVPERFEPLVSAHVTPHLEPGRGIVARATGATSMTDNSDGLVVDVGAIARRSGVGIDLEAEAIAPDELLLAAGEAVNQDPWEWVLSGGEDHTLIAATDKDAASGFRPIGRVVKGAGVTVDGAKPRYNTGWTSY</sequence>
<feature type="binding site" evidence="1">
    <location>
        <begin position="125"/>
        <end position="126"/>
    </location>
    <ligand>
        <name>ATP</name>
        <dbReference type="ChEBI" id="CHEBI:30616"/>
    </ligand>
</feature>
<dbReference type="NCBIfam" id="NF004351">
    <property type="entry name" value="PRK05731.1-4"/>
    <property type="match status" value="1"/>
</dbReference>
<dbReference type="Pfam" id="PF00586">
    <property type="entry name" value="AIRS"/>
    <property type="match status" value="1"/>
</dbReference>
<feature type="domain" description="PurM-like N-terminal" evidence="2">
    <location>
        <begin position="29"/>
        <end position="142"/>
    </location>
</feature>
<protein>
    <recommendedName>
        <fullName evidence="1">Thiamine-monophosphate kinase</fullName>
        <shortName evidence="1">TMP kinase</shortName>
        <shortName evidence="1">Thiamine-phosphate kinase</shortName>
        <ecNumber evidence="1">2.7.4.16</ecNumber>
    </recommendedName>
</protein>
<proteinExistence type="inferred from homology"/>
<evidence type="ECO:0000259" key="2">
    <source>
        <dbReference type="Pfam" id="PF00586"/>
    </source>
</evidence>
<evidence type="ECO:0000313" key="3">
    <source>
        <dbReference type="EMBL" id="QNE90635.1"/>
    </source>
</evidence>
<comment type="miscellaneous">
    <text evidence="1">Reaction mechanism of ThiL seems to utilize a direct, inline transfer of the gamma-phosphate of ATP to TMP rather than a phosphorylated enzyme intermediate.</text>
</comment>
<feature type="binding site" evidence="1">
    <location>
        <position position="126"/>
    </location>
    <ligand>
        <name>Mg(2+)</name>
        <dbReference type="ChEBI" id="CHEBI:18420"/>
        <label>1</label>
    </ligand>
</feature>
<feature type="binding site" evidence="1">
    <location>
        <position position="47"/>
    </location>
    <ligand>
        <name>Mg(2+)</name>
        <dbReference type="ChEBI" id="CHEBI:18420"/>
        <label>4</label>
    </ligand>
</feature>
<evidence type="ECO:0000256" key="1">
    <source>
        <dbReference type="HAMAP-Rule" id="MF_02128"/>
    </source>
</evidence>
<keyword evidence="1" id="KW-0479">Metal-binding</keyword>
<dbReference type="InterPro" id="IPR006283">
    <property type="entry name" value="ThiL-like"/>
</dbReference>
<keyword evidence="1" id="KW-0547">Nucleotide-binding</keyword>
<comment type="pathway">
    <text evidence="1">Cofactor biosynthesis; thiamine diphosphate biosynthesis; thiamine diphosphate from thiamine phosphate: step 1/1.</text>
</comment>
<dbReference type="UniPathway" id="UPA00060">
    <property type="reaction ID" value="UER00142"/>
</dbReference>
<evidence type="ECO:0000313" key="4">
    <source>
        <dbReference type="Proteomes" id="UP000515743"/>
    </source>
</evidence>
<feature type="binding site" evidence="1">
    <location>
        <position position="31"/>
    </location>
    <ligand>
        <name>Mg(2+)</name>
        <dbReference type="ChEBI" id="CHEBI:18420"/>
        <label>4</label>
    </ligand>
</feature>
<feature type="binding site" evidence="1">
    <location>
        <position position="31"/>
    </location>
    <ligand>
        <name>Mg(2+)</name>
        <dbReference type="ChEBI" id="CHEBI:18420"/>
        <label>3</label>
    </ligand>
</feature>
<dbReference type="Gene3D" id="3.30.1330.10">
    <property type="entry name" value="PurM-like, N-terminal domain"/>
    <property type="match status" value="1"/>
</dbReference>
<feature type="binding site" evidence="1">
    <location>
        <position position="313"/>
    </location>
    <ligand>
        <name>substrate</name>
    </ligand>
</feature>
<comment type="function">
    <text evidence="1">Catalyzes the ATP-dependent phosphorylation of thiamine-monophosphate (TMP) to form thiamine-pyrophosphate (TPP), the active form of vitamin B1.</text>
</comment>
<keyword evidence="4" id="KW-1185">Reference proteome</keyword>
<keyword evidence="1 3" id="KW-0418">Kinase</keyword>
<dbReference type="PANTHER" id="PTHR30270:SF0">
    <property type="entry name" value="THIAMINE-MONOPHOSPHATE KINASE"/>
    <property type="match status" value="1"/>
</dbReference>
<dbReference type="GO" id="GO:0009228">
    <property type="term" value="P:thiamine biosynthetic process"/>
    <property type="evidence" value="ECO:0007669"/>
    <property type="project" value="UniProtKB-KW"/>
</dbReference>
<feature type="binding site" evidence="1">
    <location>
        <position position="49"/>
    </location>
    <ligand>
        <name>Mg(2+)</name>
        <dbReference type="ChEBI" id="CHEBI:18420"/>
        <label>2</label>
    </ligand>
</feature>
<accession>A0A7G7CSR9</accession>
<keyword evidence="1" id="KW-0460">Magnesium</keyword>
<dbReference type="InterPro" id="IPR036921">
    <property type="entry name" value="PurM-like_N_sf"/>
</dbReference>
<dbReference type="PANTHER" id="PTHR30270">
    <property type="entry name" value="THIAMINE-MONOPHOSPHATE KINASE"/>
    <property type="match status" value="1"/>
</dbReference>
<dbReference type="EC" id="2.7.4.16" evidence="1"/>
<reference evidence="3 4" key="1">
    <citation type="submission" date="2020-07" db="EMBL/GenBank/DDBJ databases">
        <title>Complete genome and description of Corynebacterium incognita strain Marseille-Q3630 sp. nov.</title>
        <authorList>
            <person name="Boxberger M."/>
        </authorList>
    </citation>
    <scope>NUCLEOTIDE SEQUENCE [LARGE SCALE GENOMIC DNA]</scope>
    <source>
        <strain evidence="3 4">Marseille-Q3630</strain>
    </source>
</reference>
<dbReference type="GO" id="GO:0009030">
    <property type="term" value="F:thiamine-phosphate kinase activity"/>
    <property type="evidence" value="ECO:0007669"/>
    <property type="project" value="UniProtKB-UniRule"/>
</dbReference>
<feature type="binding site" evidence="1">
    <location>
        <position position="78"/>
    </location>
    <ligand>
        <name>Mg(2+)</name>
        <dbReference type="ChEBI" id="CHEBI:18420"/>
        <label>3</label>
    </ligand>
</feature>
<dbReference type="GO" id="GO:0009229">
    <property type="term" value="P:thiamine diphosphate biosynthetic process"/>
    <property type="evidence" value="ECO:0007669"/>
    <property type="project" value="UniProtKB-UniRule"/>
</dbReference>
<feature type="binding site" evidence="1">
    <location>
        <position position="48"/>
    </location>
    <ligand>
        <name>Mg(2+)</name>
        <dbReference type="ChEBI" id="CHEBI:18420"/>
        <label>1</label>
    </ligand>
</feature>
<dbReference type="CDD" id="cd02194">
    <property type="entry name" value="ThiL"/>
    <property type="match status" value="1"/>
</dbReference>
<dbReference type="GO" id="GO:0005524">
    <property type="term" value="F:ATP binding"/>
    <property type="evidence" value="ECO:0007669"/>
    <property type="project" value="UniProtKB-UniRule"/>
</dbReference>
<dbReference type="GO" id="GO:0000287">
    <property type="term" value="F:magnesium ion binding"/>
    <property type="evidence" value="ECO:0007669"/>
    <property type="project" value="UniProtKB-UniRule"/>
</dbReference>
<comment type="caution">
    <text evidence="1">Lacks conserved residue(s) required for the propagation of feature annotation.</text>
</comment>
<feature type="binding site" evidence="1">
    <location>
        <position position="219"/>
    </location>
    <ligand>
        <name>Mg(2+)</name>
        <dbReference type="ChEBI" id="CHEBI:18420"/>
        <label>3</label>
    </ligand>
</feature>
<keyword evidence="1 3" id="KW-0808">Transferase</keyword>
<dbReference type="KEGG" id="cik:H0194_10655"/>
<dbReference type="AlphaFoldDB" id="A0A7G7CSR9"/>
<dbReference type="SUPFAM" id="SSF56042">
    <property type="entry name" value="PurM C-terminal domain-like"/>
    <property type="match status" value="1"/>
</dbReference>
<dbReference type="SUPFAM" id="SSF55326">
    <property type="entry name" value="PurM N-terminal domain-like"/>
    <property type="match status" value="1"/>
</dbReference>
<dbReference type="Proteomes" id="UP000515743">
    <property type="component" value="Chromosome"/>
</dbReference>
<dbReference type="InterPro" id="IPR036676">
    <property type="entry name" value="PurM-like_C_sf"/>
</dbReference>